<dbReference type="Proteomes" id="UP001652582">
    <property type="component" value="Chromosome 14"/>
</dbReference>
<reference evidence="3" key="1">
    <citation type="submission" date="2025-08" db="UniProtKB">
        <authorList>
            <consortium name="RefSeq"/>
        </authorList>
    </citation>
    <scope>IDENTIFICATION</scope>
</reference>
<dbReference type="InterPro" id="IPR027482">
    <property type="entry name" value="Sec1-like_dom2"/>
</dbReference>
<evidence type="ECO:0000313" key="3">
    <source>
        <dbReference type="RefSeq" id="XP_052741463.1"/>
    </source>
</evidence>
<dbReference type="RefSeq" id="XP_052741463.1">
    <property type="nucleotide sequence ID" value="XM_052885503.1"/>
</dbReference>
<name>A0ABM3LQV2_BICAN</name>
<evidence type="ECO:0000313" key="2">
    <source>
        <dbReference type="Proteomes" id="UP001652582"/>
    </source>
</evidence>
<dbReference type="Gene3D" id="3.40.50.1910">
    <property type="match status" value="1"/>
</dbReference>
<dbReference type="InterPro" id="IPR001619">
    <property type="entry name" value="Sec1-like"/>
</dbReference>
<protein>
    <submittedName>
        <fullName evidence="3">Sec1 family domain-containing protein 2</fullName>
    </submittedName>
</protein>
<keyword evidence="2" id="KW-1185">Reference proteome</keyword>
<accession>A0ABM3LQV2</accession>
<dbReference type="InterPro" id="IPR036045">
    <property type="entry name" value="Sec1-like_sf"/>
</dbReference>
<gene>
    <name evidence="3" type="primary">LOC112050830</name>
</gene>
<sequence length="651" mass="73247">MSTSVKEFSKVWWTEVYNRIIGAVVILDESAAECLHWDGGLYNLLNGGAVAVNRLSPFQSCKPEQKKVVFITQTTQIQLRTISDILRTCDFTHCILISTVSLDVVYLELNDGLKNANDVVASGKAGMEAVKMLEKMLVGWMKEKQPITEVVYIPIFTISPTNNVFLMPPYQYVYPKFDKKLITSAPTLDLYTLNSDERSEVRRLASALNSMMQSMNMREDIYHIGPFSSLIAGILENSPVYVSRRKMCTNPVSLIFVDRTLDLCGVTSHSTESVLDKVMAVLPRFPGHCTDVAVDMSPLCEAKVVTHPNDMQLSPGCLYHADDEASVQTYDHMINKSQKEVMFDLHNKLSKLDVQMSPGLKTLLKVTPQSVEKIITASKGNYDVISKHLGILQQSLGVVQALKSPKGVQLELLSNLEKQVLQSIAASRESTSILHQMRIIIRSRKERKLSIENLLALLIHIYSLSDSEVIFNKQHEENLEQSLIMAVLEEFKTLFDDRERNYTPKDCEMKAKEIMCYLKEISQMRKPIQRYHSVLKPCDAGTGHEYRGVLQQLVDDLVNTDRPDLVDLQHRNDGIKDLLRTGLNILTSKRKSSKHPLDNPTVLLFVVGGVTAEECKQLHRSVITSGVDTVVLIGSTKFVTPVEAMRDVFNL</sequence>
<dbReference type="PANTHER" id="PTHR11679">
    <property type="entry name" value="VESICLE PROTEIN SORTING-ASSOCIATED"/>
    <property type="match status" value="1"/>
</dbReference>
<organism evidence="2 3">
    <name type="scientific">Bicyclus anynana</name>
    <name type="common">Squinting bush brown butterfly</name>
    <dbReference type="NCBI Taxonomy" id="110368"/>
    <lineage>
        <taxon>Eukaryota</taxon>
        <taxon>Metazoa</taxon>
        <taxon>Ecdysozoa</taxon>
        <taxon>Arthropoda</taxon>
        <taxon>Hexapoda</taxon>
        <taxon>Insecta</taxon>
        <taxon>Pterygota</taxon>
        <taxon>Neoptera</taxon>
        <taxon>Endopterygota</taxon>
        <taxon>Lepidoptera</taxon>
        <taxon>Glossata</taxon>
        <taxon>Ditrysia</taxon>
        <taxon>Papilionoidea</taxon>
        <taxon>Nymphalidae</taxon>
        <taxon>Satyrinae</taxon>
        <taxon>Satyrini</taxon>
        <taxon>Mycalesina</taxon>
        <taxon>Bicyclus</taxon>
    </lineage>
</organism>
<dbReference type="Pfam" id="PF00995">
    <property type="entry name" value="Sec1"/>
    <property type="match status" value="1"/>
</dbReference>
<comment type="similarity">
    <text evidence="1">Belongs to the STXBP/unc-18/SEC1 family.</text>
</comment>
<evidence type="ECO:0000256" key="1">
    <source>
        <dbReference type="ARBA" id="ARBA00009884"/>
    </source>
</evidence>
<dbReference type="GeneID" id="112050830"/>
<proteinExistence type="inferred from homology"/>
<dbReference type="SUPFAM" id="SSF56815">
    <property type="entry name" value="Sec1/munc18-like (SM) proteins"/>
    <property type="match status" value="1"/>
</dbReference>